<accession>A0A8K0NIY6</accession>
<proteinExistence type="predicted"/>
<evidence type="ECO:0000256" key="1">
    <source>
        <dbReference type="SAM" id="MobiDB-lite"/>
    </source>
</evidence>
<dbReference type="EMBL" id="SRPY01000163">
    <property type="protein sequence ID" value="KAG5927669.1"/>
    <property type="molecule type" value="Genomic_DNA"/>
</dbReference>
<comment type="caution">
    <text evidence="2">The sequence shown here is derived from an EMBL/GenBank/DDBJ whole genome shotgun (WGS) entry which is preliminary data.</text>
</comment>
<protein>
    <submittedName>
        <fullName evidence="2">Uncharacterized protein</fullName>
    </submittedName>
</protein>
<dbReference type="Proteomes" id="UP000811619">
    <property type="component" value="Unassembled WGS sequence"/>
</dbReference>
<feature type="compositionally biased region" description="Low complexity" evidence="1">
    <location>
        <begin position="151"/>
        <end position="161"/>
    </location>
</feature>
<evidence type="ECO:0000313" key="2">
    <source>
        <dbReference type="EMBL" id="KAG5927669.1"/>
    </source>
</evidence>
<gene>
    <name evidence="2" type="ORF">E4U42_001951</name>
</gene>
<dbReference type="AlphaFoldDB" id="A0A8K0NIY6"/>
<feature type="region of interest" description="Disordered" evidence="1">
    <location>
        <begin position="151"/>
        <end position="179"/>
    </location>
</feature>
<reference evidence="2" key="1">
    <citation type="journal article" date="2020" name="bioRxiv">
        <title>Whole genome comparisons of ergot fungi reveals the divergence and evolution of species within the genus Claviceps are the result of varying mechanisms driving genome evolution and host range expansion.</title>
        <authorList>
            <person name="Wyka S.A."/>
            <person name="Mondo S.J."/>
            <person name="Liu M."/>
            <person name="Dettman J."/>
            <person name="Nalam V."/>
            <person name="Broders K.D."/>
        </authorList>
    </citation>
    <scope>NUCLEOTIDE SEQUENCE</scope>
    <source>
        <strain evidence="2">CCC 489</strain>
    </source>
</reference>
<evidence type="ECO:0000313" key="3">
    <source>
        <dbReference type="Proteomes" id="UP000811619"/>
    </source>
</evidence>
<name>A0A8K0NIY6_9HYPO</name>
<organism evidence="2 3">
    <name type="scientific">Claviceps africana</name>
    <dbReference type="NCBI Taxonomy" id="83212"/>
    <lineage>
        <taxon>Eukaryota</taxon>
        <taxon>Fungi</taxon>
        <taxon>Dikarya</taxon>
        <taxon>Ascomycota</taxon>
        <taxon>Pezizomycotina</taxon>
        <taxon>Sordariomycetes</taxon>
        <taxon>Hypocreomycetidae</taxon>
        <taxon>Hypocreales</taxon>
        <taxon>Clavicipitaceae</taxon>
        <taxon>Claviceps</taxon>
    </lineage>
</organism>
<feature type="region of interest" description="Disordered" evidence="1">
    <location>
        <begin position="85"/>
        <end position="135"/>
    </location>
</feature>
<keyword evidence="3" id="KW-1185">Reference proteome</keyword>
<sequence>MASHQPIPSRAALNALRGVILTTSCSVILLAEERRRRLQIARAAIDNARKLHSVQNYRGPVALAECHGTWNGRFAEVDDDTLSLASLPRPRTSTRRRDRTQMTGLARQTDSCEQESRPPQPVSRAESRDEHTEPSRATHLLYNGLSMASSSKSNLTSLRSNEPQSMGLKTHRKDPLSAVSNANSIGNEVHIATAQINSNHAMAAGEPTRKNWLEAAQQYLEKNAPCDRVSRRDYQRVMKILEKLVTEVEKSTTDEDLRSEKINAARSIFERIACLGPHHKAGEALNRQAIRLFRIVAHSRPEDITATLSSMLSSCIDPARLLVPFFTILLNGDFGEARREVFLFLSHDSTLCSWTHGKSVHRLLGLLAQVQRSFNPVKQLYSEYQRFGLFSEIKVSKDIEYQIRRAMVILALAAEESDFAIAELRKLEEVDSDASLCDIRLQRHIVTMKASNGKWDQVWPHIDMLRQKVDPQCVEFQYMLKKVTDLFVAQGRDRDKLEAFLRQAVKDLHLSLETPWVYAVLDEYASRRQTDSAISWLRFCGENGFWMGKVFNQGFVDRCRKYWSFSESAIRRFVKLLCGHGLVSKQFSDLVSGTTSDHHVDPSSSLREVVLEQLRHEPPNLERARQLIAQAHKEGRDTADALPALLIAQFEQGDDPRELIHNALQSGFCLHDSVYNKAAQALSGMGNHKAAAEICEVAARENGNGQLLYCEYNFSNLVYAYTGSANYAALQSVLSEFTSEAQWWHGSPMCKETIKLAMKAVAMRTVADEKKSELHRRALEHLDIALLHVKECRPTTDERLAVVEACVHVTKAPRPKAIRRTYHRFCKKSGDAARHGCAAASLDDVQTPVDHPVPAAASRSA</sequence>
<feature type="compositionally biased region" description="Basic and acidic residues" evidence="1">
    <location>
        <begin position="125"/>
        <end position="135"/>
    </location>
</feature>
<dbReference type="OrthoDB" id="185373at2759"/>